<reference evidence="1" key="1">
    <citation type="journal article" date="2014" name="Front. Microbiol.">
        <title>High frequency of phylogenetically diverse reductive dehalogenase-homologous genes in deep subseafloor sedimentary metagenomes.</title>
        <authorList>
            <person name="Kawai M."/>
            <person name="Futagami T."/>
            <person name="Toyoda A."/>
            <person name="Takaki Y."/>
            <person name="Nishi S."/>
            <person name="Hori S."/>
            <person name="Arai W."/>
            <person name="Tsubouchi T."/>
            <person name="Morono Y."/>
            <person name="Uchiyama I."/>
            <person name="Ito T."/>
            <person name="Fujiyama A."/>
            <person name="Inagaki F."/>
            <person name="Takami H."/>
        </authorList>
    </citation>
    <scope>NUCLEOTIDE SEQUENCE</scope>
    <source>
        <strain evidence="1">Expedition CK06-06</strain>
    </source>
</reference>
<gene>
    <name evidence="1" type="ORF">S06H3_24820</name>
</gene>
<name>X1M992_9ZZZZ</name>
<proteinExistence type="predicted"/>
<comment type="caution">
    <text evidence="1">The sequence shown here is derived from an EMBL/GenBank/DDBJ whole genome shotgun (WGS) entry which is preliminary data.</text>
</comment>
<dbReference type="EMBL" id="BARV01013987">
    <property type="protein sequence ID" value="GAI28197.1"/>
    <property type="molecule type" value="Genomic_DNA"/>
</dbReference>
<organism evidence="1">
    <name type="scientific">marine sediment metagenome</name>
    <dbReference type="NCBI Taxonomy" id="412755"/>
    <lineage>
        <taxon>unclassified sequences</taxon>
        <taxon>metagenomes</taxon>
        <taxon>ecological metagenomes</taxon>
    </lineage>
</organism>
<accession>X1M992</accession>
<sequence length="40" mass="4790">MSNKELKLETRRKRNYTTVNIPWPLADRIEELIKDSNPGY</sequence>
<dbReference type="AlphaFoldDB" id="X1M992"/>
<protein>
    <submittedName>
        <fullName evidence="1">Uncharacterized protein</fullName>
    </submittedName>
</protein>
<feature type="non-terminal residue" evidence="1">
    <location>
        <position position="40"/>
    </location>
</feature>
<evidence type="ECO:0000313" key="1">
    <source>
        <dbReference type="EMBL" id="GAI28197.1"/>
    </source>
</evidence>